<comment type="caution">
    <text evidence="4">The sequence shown here is derived from an EMBL/GenBank/DDBJ whole genome shotgun (WGS) entry which is preliminary data.</text>
</comment>
<keyword evidence="1" id="KW-0304">Gas vesicle</keyword>
<accession>A0ABW1IY84</accession>
<dbReference type="PANTHER" id="PTHR36852:SF1">
    <property type="entry name" value="PROTEIN GVPL 2"/>
    <property type="match status" value="1"/>
</dbReference>
<proteinExistence type="inferred from homology"/>
<comment type="subcellular location">
    <subcellularLocation>
        <location evidence="2">Gas vesicle</location>
    </subcellularLocation>
</comment>
<evidence type="ECO:0000256" key="3">
    <source>
        <dbReference type="ARBA" id="ARBA00035643"/>
    </source>
</evidence>
<name>A0ABW1IY84_9PSEU</name>
<gene>
    <name evidence="4" type="ORF">ACFQE5_03430</name>
</gene>
<comment type="similarity">
    <text evidence="3">Belongs to the gas vesicle GvpF/GvpL family.</text>
</comment>
<dbReference type="EMBL" id="JBHSQW010000009">
    <property type="protein sequence ID" value="MFC5993262.1"/>
    <property type="molecule type" value="Genomic_DNA"/>
</dbReference>
<dbReference type="InterPro" id="IPR009430">
    <property type="entry name" value="GvpL/GvpF"/>
</dbReference>
<dbReference type="Proteomes" id="UP001596302">
    <property type="component" value="Unassembled WGS sequence"/>
</dbReference>
<dbReference type="Pfam" id="PF06386">
    <property type="entry name" value="GvpL_GvpF"/>
    <property type="match status" value="1"/>
</dbReference>
<evidence type="ECO:0000313" key="5">
    <source>
        <dbReference type="Proteomes" id="UP001596302"/>
    </source>
</evidence>
<evidence type="ECO:0000256" key="1">
    <source>
        <dbReference type="ARBA" id="ARBA00022987"/>
    </source>
</evidence>
<organism evidence="4 5">
    <name type="scientific">Pseudonocardia hispaniensis</name>
    <dbReference type="NCBI Taxonomy" id="904933"/>
    <lineage>
        <taxon>Bacteria</taxon>
        <taxon>Bacillati</taxon>
        <taxon>Actinomycetota</taxon>
        <taxon>Actinomycetes</taxon>
        <taxon>Pseudonocardiales</taxon>
        <taxon>Pseudonocardiaceae</taxon>
        <taxon>Pseudonocardia</taxon>
    </lineage>
</organism>
<evidence type="ECO:0000313" key="4">
    <source>
        <dbReference type="EMBL" id="MFC5993262.1"/>
    </source>
</evidence>
<dbReference type="RefSeq" id="WP_379582663.1">
    <property type="nucleotide sequence ID" value="NZ_JBHSQW010000009.1"/>
</dbReference>
<dbReference type="PANTHER" id="PTHR36852">
    <property type="entry name" value="PROTEIN GVPL 2"/>
    <property type="match status" value="1"/>
</dbReference>
<keyword evidence="5" id="KW-1185">Reference proteome</keyword>
<reference evidence="5" key="1">
    <citation type="journal article" date="2019" name="Int. J. Syst. Evol. Microbiol.">
        <title>The Global Catalogue of Microorganisms (GCM) 10K type strain sequencing project: providing services to taxonomists for standard genome sequencing and annotation.</title>
        <authorList>
            <consortium name="The Broad Institute Genomics Platform"/>
            <consortium name="The Broad Institute Genome Sequencing Center for Infectious Disease"/>
            <person name="Wu L."/>
            <person name="Ma J."/>
        </authorList>
    </citation>
    <scope>NUCLEOTIDE SEQUENCE [LARGE SCALE GENOMIC DNA]</scope>
    <source>
        <strain evidence="5">CCM 8391</strain>
    </source>
</reference>
<protein>
    <submittedName>
        <fullName evidence="4">GvpL/GvpF family gas vesicle protein</fullName>
    </submittedName>
</protein>
<sequence>MPDDAVYVYAIGDAGLAAALPGIAGVSGAPLRAVGSGALVAVVSSVDTAEFGDEALPRNLEDLGWLADTARAHHTVVDALARRHSVAPVRLATVYLDDANLRTMLDQRAAAFGAVLDRIRGRTEWGVKAFVIPPSADRHAAEQQPSVPSGTGAGRAYLMQRRAARDRAAEARRSAVDAAGQLHEELSRLTVASRHYPPQDPQLTGCRDEMVLNAAYLVDHAGEAAVRGRVERQGAPGLRLELTGPWAPYSFATVEQV</sequence>
<evidence type="ECO:0000256" key="2">
    <source>
        <dbReference type="ARBA" id="ARBA00035108"/>
    </source>
</evidence>